<proteinExistence type="predicted"/>
<evidence type="ECO:0000313" key="5">
    <source>
        <dbReference type="Proteomes" id="UP000694460"/>
    </source>
</evidence>
<dbReference type="RefSeq" id="WP_307869989.1">
    <property type="nucleotide sequence ID" value="NZ_JAGIOP010000002.1"/>
</dbReference>
<feature type="transmembrane region" description="Helical" evidence="2">
    <location>
        <begin position="21"/>
        <end position="42"/>
    </location>
</feature>
<keyword evidence="2" id="KW-0812">Transmembrane</keyword>
<evidence type="ECO:0000256" key="2">
    <source>
        <dbReference type="SAM" id="Phobius"/>
    </source>
</evidence>
<evidence type="ECO:0000313" key="4">
    <source>
        <dbReference type="EMBL" id="MBP2451963.1"/>
    </source>
</evidence>
<dbReference type="EMBL" id="JAGIOP010000002">
    <property type="protein sequence ID" value="MBP2451963.1"/>
    <property type="molecule type" value="Genomic_DNA"/>
</dbReference>
<keyword evidence="2" id="KW-0472">Membrane</keyword>
<dbReference type="PANTHER" id="PTHR24094">
    <property type="entry name" value="SECRETED PROTEIN"/>
    <property type="match status" value="1"/>
</dbReference>
<feature type="domain" description="GmrSD restriction endonucleases C-terminal" evidence="3">
    <location>
        <begin position="119"/>
        <end position="254"/>
    </location>
</feature>
<dbReference type="PANTHER" id="PTHR24094:SF15">
    <property type="entry name" value="AMP-DEPENDENT SYNTHETASE_LIGASE DOMAIN-CONTAINING PROTEIN-RELATED"/>
    <property type="match status" value="1"/>
</dbReference>
<sequence length="259" mass="27658">MADRDSKKSKKGGVLGDSGELARTVLVIAAVIAVIAVIVRIGPNGVRAYADTAINWATERINPAQTLPDGIGGTGTPSDDPSTLTVAKSGPMRGYARDRFGAAWTDNVDVEYGHNGCNTRDDILARDMTGALTRDGCKVLSGTLADPYTGTVITFTRGRDTSALVQIDHLVALANAWVSGAEAWPPARRKQIANDPLNLMASDGSANQSKGAASADQWLPPNPSFQCTYVKRQVQVKNKYRLTVTAAEKSVMMRFRGYC</sequence>
<comment type="caution">
    <text evidence="4">The sequence shown here is derived from an EMBL/GenBank/DDBJ whole genome shotgun (WGS) entry which is preliminary data.</text>
</comment>
<dbReference type="Pfam" id="PF07510">
    <property type="entry name" value="GmrSD_C"/>
    <property type="match status" value="1"/>
</dbReference>
<reference evidence="4 5" key="1">
    <citation type="submission" date="2021-03" db="EMBL/GenBank/DDBJ databases">
        <title>Sequencing the genomes of 1000 actinobacteria strains.</title>
        <authorList>
            <person name="Klenk H.-P."/>
        </authorList>
    </citation>
    <scope>NUCLEOTIDE SEQUENCE [LARGE SCALE GENOMIC DNA]</scope>
    <source>
        <strain evidence="4 5">DSM 46713</strain>
    </source>
</reference>
<dbReference type="InterPro" id="IPR011089">
    <property type="entry name" value="GmrSD_C"/>
</dbReference>
<keyword evidence="2" id="KW-1133">Transmembrane helix</keyword>
<organism evidence="4 5">
    <name type="scientific">Mycolicibacterium lutetiense</name>
    <dbReference type="NCBI Taxonomy" id="1641992"/>
    <lineage>
        <taxon>Bacteria</taxon>
        <taxon>Bacillati</taxon>
        <taxon>Actinomycetota</taxon>
        <taxon>Actinomycetes</taxon>
        <taxon>Mycobacteriales</taxon>
        <taxon>Mycobacteriaceae</taxon>
        <taxon>Mycolicibacterium</taxon>
    </lineage>
</organism>
<name>A0ABS4ZR34_9MYCO</name>
<feature type="region of interest" description="Disordered" evidence="1">
    <location>
        <begin position="198"/>
        <end position="218"/>
    </location>
</feature>
<protein>
    <recommendedName>
        <fullName evidence="3">GmrSD restriction endonucleases C-terminal domain-containing protein</fullName>
    </recommendedName>
</protein>
<dbReference type="Proteomes" id="UP000694460">
    <property type="component" value="Unassembled WGS sequence"/>
</dbReference>
<gene>
    <name evidence="4" type="ORF">JOF57_001876</name>
</gene>
<evidence type="ECO:0000259" key="3">
    <source>
        <dbReference type="Pfam" id="PF07510"/>
    </source>
</evidence>
<keyword evidence="5" id="KW-1185">Reference proteome</keyword>
<evidence type="ECO:0000256" key="1">
    <source>
        <dbReference type="SAM" id="MobiDB-lite"/>
    </source>
</evidence>
<accession>A0ABS4ZR34</accession>